<dbReference type="Pfam" id="PF00408">
    <property type="entry name" value="PGM_PMM_IV"/>
    <property type="match status" value="1"/>
</dbReference>
<evidence type="ECO:0000313" key="21">
    <source>
        <dbReference type="Proteomes" id="UP000036061"/>
    </source>
</evidence>
<evidence type="ECO:0000256" key="15">
    <source>
        <dbReference type="RuleBase" id="RU004326"/>
    </source>
</evidence>
<dbReference type="PANTHER" id="PTHR45745:SF1">
    <property type="entry name" value="PHOSPHOGLUCOMUTASE 2B-RELATED"/>
    <property type="match status" value="1"/>
</dbReference>
<evidence type="ECO:0000256" key="6">
    <source>
        <dbReference type="ARBA" id="ARBA00012728"/>
    </source>
</evidence>
<comment type="pathway">
    <text evidence="3">Glycolipid metabolism; diglucosyl-diacylglycerol biosynthesis.</text>
</comment>
<evidence type="ECO:0000256" key="7">
    <source>
        <dbReference type="ARBA" id="ARBA00022526"/>
    </source>
</evidence>
<keyword evidence="11" id="KW-0413">Isomerase</keyword>
<dbReference type="CDD" id="cd05799">
    <property type="entry name" value="PGM2"/>
    <property type="match status" value="1"/>
</dbReference>
<evidence type="ECO:0000256" key="4">
    <source>
        <dbReference type="ARBA" id="ARBA00005189"/>
    </source>
</evidence>
<dbReference type="PRINTS" id="PR00509">
    <property type="entry name" value="PGMPMM"/>
</dbReference>
<dbReference type="SUPFAM" id="SSF55957">
    <property type="entry name" value="Phosphoglucomutase, C-terminal domain"/>
    <property type="match status" value="1"/>
</dbReference>
<evidence type="ECO:0000256" key="3">
    <source>
        <dbReference type="ARBA" id="ARBA00005164"/>
    </source>
</evidence>
<evidence type="ECO:0000259" key="16">
    <source>
        <dbReference type="Pfam" id="PF00408"/>
    </source>
</evidence>
<feature type="domain" description="Alpha-D-phosphohexomutase alpha/beta/alpha" evidence="19">
    <location>
        <begin position="327"/>
        <end position="451"/>
    </location>
</feature>
<comment type="pathway">
    <text evidence="4">Lipid metabolism.</text>
</comment>
<dbReference type="Proteomes" id="UP000036061">
    <property type="component" value="Chromosome"/>
</dbReference>
<evidence type="ECO:0000313" key="20">
    <source>
        <dbReference type="EMBL" id="AWX58606.1"/>
    </source>
</evidence>
<keyword evidence="9 15" id="KW-0479">Metal-binding</keyword>
<sequence>MNELEMYQEWLEHQGIDEQTKTELLSITDSPKDIEDRFFKYLEFGTGGMRGVLGAGTNRINRYTVRRATQGLADYIAKVGADAKKKGVVIAYDSRHQSAFLAEETACTLVANGIRVYLFDQLRPTPELSFAVRYLKAQAGIVITASHNPPEYNGYKVYWEDGGQIASDIAAQIIAEVNKLSTFEGIHYISREDAEKSGFLQMIGNELDQIYMERLEKVSLNSDVVRDMSTSFSIVYTPLHGAGRMLVPETLKRIGFTQVHIVQEQDVPDPNFSTVKSPNPEEKEAFQMALSLAQEKKADIVVATDPDCDRVGIAARDKTGEYVFLTGNQTGALLVEYLLSVKAQKGTLSSGDTVLTTIVTSELGSAVARKYGIDTILTLTGFKYIAEQIRLFEEQGGRQFVFGYEESYGYLADSFVRDKDAVMSTMLICEMGAFYKKQGKSLIDVLNDLYAEHGFYQEGLESRTLKGIDGLERIQAIMNDWRTNSPVTIAGSSIVESRDYAKQIALDTKSGIETTLSLPKENVLQYWLEDGSWFCLRPSGTEPKLKIYFSIKGQSQAESIQRMDQIKEQVLRRVDEISLG</sequence>
<evidence type="ECO:0000256" key="14">
    <source>
        <dbReference type="ARBA" id="ARBA00041467"/>
    </source>
</evidence>
<evidence type="ECO:0000256" key="1">
    <source>
        <dbReference type="ARBA" id="ARBA00000443"/>
    </source>
</evidence>
<dbReference type="GO" id="GO:0004614">
    <property type="term" value="F:phosphoglucomutase activity"/>
    <property type="evidence" value="ECO:0007669"/>
    <property type="project" value="UniProtKB-EC"/>
</dbReference>
<evidence type="ECO:0000256" key="10">
    <source>
        <dbReference type="ARBA" id="ARBA00022842"/>
    </source>
</evidence>
<organism evidence="20 21">
    <name type="scientific">Brevibacillus brevis</name>
    <name type="common">Bacillus brevis</name>
    <dbReference type="NCBI Taxonomy" id="1393"/>
    <lineage>
        <taxon>Bacteria</taxon>
        <taxon>Bacillati</taxon>
        <taxon>Bacillota</taxon>
        <taxon>Bacilli</taxon>
        <taxon>Bacillales</taxon>
        <taxon>Paenibacillaceae</taxon>
        <taxon>Brevibacillus</taxon>
    </lineage>
</organism>
<feature type="domain" description="Alpha-D-phosphohexomutase alpha/beta/alpha" evidence="17">
    <location>
        <begin position="43"/>
        <end position="181"/>
    </location>
</feature>
<comment type="catalytic activity">
    <reaction evidence="1">
        <text>alpha-D-glucose 1-phosphate = alpha-D-glucose 6-phosphate</text>
        <dbReference type="Rhea" id="RHEA:23536"/>
        <dbReference type="ChEBI" id="CHEBI:58225"/>
        <dbReference type="ChEBI" id="CHEBI:58601"/>
        <dbReference type="EC" id="5.4.2.2"/>
    </reaction>
</comment>
<keyword evidence="7" id="KW-0119">Carbohydrate metabolism</keyword>
<evidence type="ECO:0000259" key="18">
    <source>
        <dbReference type="Pfam" id="PF02879"/>
    </source>
</evidence>
<evidence type="ECO:0000256" key="12">
    <source>
        <dbReference type="ARBA" id="ARBA00039995"/>
    </source>
</evidence>
<dbReference type="InterPro" id="IPR016066">
    <property type="entry name" value="A-D-PHexomutase_CS"/>
</dbReference>
<evidence type="ECO:0000256" key="2">
    <source>
        <dbReference type="ARBA" id="ARBA00001946"/>
    </source>
</evidence>
<dbReference type="GO" id="GO:0008973">
    <property type="term" value="F:phosphopentomutase activity"/>
    <property type="evidence" value="ECO:0007669"/>
    <property type="project" value="TreeGrafter"/>
</dbReference>
<dbReference type="PROSITE" id="PS00710">
    <property type="entry name" value="PGM_PMM"/>
    <property type="match status" value="1"/>
</dbReference>
<keyword evidence="8" id="KW-0597">Phosphoprotein</keyword>
<dbReference type="InterPro" id="IPR005846">
    <property type="entry name" value="A-D-PHexomutase_a/b/a-III"/>
</dbReference>
<name>A0A2Z4MPV7_BREBE</name>
<dbReference type="InterPro" id="IPR036900">
    <property type="entry name" value="A-D-PHexomutase_C_sf"/>
</dbReference>
<proteinExistence type="inferred from homology"/>
<dbReference type="InterPro" id="IPR016055">
    <property type="entry name" value="A-D-PHexomutase_a/b/a-I/II/III"/>
</dbReference>
<dbReference type="Pfam" id="PF02880">
    <property type="entry name" value="PGM_PMM_III"/>
    <property type="match status" value="1"/>
</dbReference>
<dbReference type="Pfam" id="PF02878">
    <property type="entry name" value="PGM_PMM_I"/>
    <property type="match status" value="1"/>
</dbReference>
<reference evidence="20 21" key="1">
    <citation type="journal article" date="2015" name="Genome Announc.">
        <title>Draft Genome Sequence of Brevibacillus brevis DZQ7, a Plant Growth-Promoting Rhizobacterium with Broad-Spectrum Antimicrobial Activity.</title>
        <authorList>
            <person name="Hou Q."/>
            <person name="Wang C."/>
            <person name="Hou X."/>
            <person name="Xia Z."/>
            <person name="Ye J."/>
            <person name="Liu K."/>
            <person name="Liu H."/>
            <person name="Wang J."/>
            <person name="Guo H."/>
            <person name="Yu X."/>
            <person name="Yang Y."/>
            <person name="Du B."/>
            <person name="Ding Y."/>
        </authorList>
    </citation>
    <scope>NUCLEOTIDE SEQUENCE [LARGE SCALE GENOMIC DNA]</scope>
    <source>
        <strain evidence="20 21">DZQ7</strain>
    </source>
</reference>
<protein>
    <recommendedName>
        <fullName evidence="12">Phosphoglucomutase</fullName>
        <ecNumber evidence="6">5.4.2.2</ecNumber>
    </recommendedName>
    <alternativeName>
        <fullName evidence="14">Alpha-phosphoglucomutase</fullName>
    </alternativeName>
    <alternativeName>
        <fullName evidence="13">Glucose phosphomutase</fullName>
    </alternativeName>
</protein>
<dbReference type="Gene3D" id="3.30.310.50">
    <property type="entry name" value="Alpha-D-phosphohexomutase, C-terminal domain"/>
    <property type="match status" value="1"/>
</dbReference>
<evidence type="ECO:0000256" key="9">
    <source>
        <dbReference type="ARBA" id="ARBA00022723"/>
    </source>
</evidence>
<evidence type="ECO:0000256" key="5">
    <source>
        <dbReference type="ARBA" id="ARBA00010231"/>
    </source>
</evidence>
<dbReference type="AlphaFoldDB" id="A0A2Z4MPV7"/>
<evidence type="ECO:0000259" key="19">
    <source>
        <dbReference type="Pfam" id="PF02880"/>
    </source>
</evidence>
<gene>
    <name evidence="20" type="ORF">AB432_027770</name>
</gene>
<dbReference type="InterPro" id="IPR005844">
    <property type="entry name" value="A-D-PHexomutase_a/b/a-I"/>
</dbReference>
<dbReference type="GO" id="GO:0000287">
    <property type="term" value="F:magnesium ion binding"/>
    <property type="evidence" value="ECO:0007669"/>
    <property type="project" value="InterPro"/>
</dbReference>
<dbReference type="RefSeq" id="WP_048035045.1">
    <property type="nucleotide sequence ID" value="NZ_CP030117.1"/>
</dbReference>
<feature type="domain" description="Alpha-D-phosphohexomutase C-terminal" evidence="16">
    <location>
        <begin position="520"/>
        <end position="561"/>
    </location>
</feature>
<dbReference type="InterPro" id="IPR005843">
    <property type="entry name" value="A-D-PHexomutase_C"/>
</dbReference>
<comment type="similarity">
    <text evidence="5 15">Belongs to the phosphohexose mutase family.</text>
</comment>
<evidence type="ECO:0000259" key="17">
    <source>
        <dbReference type="Pfam" id="PF02878"/>
    </source>
</evidence>
<accession>A0A2Z4MPV7</accession>
<dbReference type="GO" id="GO:0006166">
    <property type="term" value="P:purine ribonucleoside salvage"/>
    <property type="evidence" value="ECO:0007669"/>
    <property type="project" value="TreeGrafter"/>
</dbReference>
<dbReference type="InterPro" id="IPR005845">
    <property type="entry name" value="A-D-PHexomutase_a/b/a-II"/>
</dbReference>
<dbReference type="Gene3D" id="3.40.120.10">
    <property type="entry name" value="Alpha-D-Glucose-1,6-Bisphosphate, subunit A, domain 3"/>
    <property type="match status" value="3"/>
</dbReference>
<dbReference type="SUPFAM" id="SSF53738">
    <property type="entry name" value="Phosphoglucomutase, first 3 domains"/>
    <property type="match status" value="3"/>
</dbReference>
<dbReference type="EC" id="5.4.2.2" evidence="6"/>
<comment type="cofactor">
    <cofactor evidence="2">
        <name>Mg(2+)</name>
        <dbReference type="ChEBI" id="CHEBI:18420"/>
    </cofactor>
</comment>
<evidence type="ECO:0000256" key="8">
    <source>
        <dbReference type="ARBA" id="ARBA00022553"/>
    </source>
</evidence>
<evidence type="ECO:0000256" key="13">
    <source>
        <dbReference type="ARBA" id="ARBA00041398"/>
    </source>
</evidence>
<evidence type="ECO:0000256" key="11">
    <source>
        <dbReference type="ARBA" id="ARBA00023235"/>
    </source>
</evidence>
<dbReference type="PANTHER" id="PTHR45745">
    <property type="entry name" value="PHOSPHOMANNOMUTASE 45A"/>
    <property type="match status" value="1"/>
</dbReference>
<dbReference type="GO" id="GO:0006006">
    <property type="term" value="P:glucose metabolic process"/>
    <property type="evidence" value="ECO:0007669"/>
    <property type="project" value="UniProtKB-KW"/>
</dbReference>
<dbReference type="EMBL" id="CP030117">
    <property type="protein sequence ID" value="AWX58606.1"/>
    <property type="molecule type" value="Genomic_DNA"/>
</dbReference>
<keyword evidence="10 15" id="KW-0460">Magnesium</keyword>
<keyword evidence="7" id="KW-0313">Glucose metabolism</keyword>
<feature type="domain" description="Alpha-D-phosphohexomutase alpha/beta/alpha" evidence="18">
    <location>
        <begin position="211"/>
        <end position="319"/>
    </location>
</feature>
<dbReference type="InterPro" id="IPR005841">
    <property type="entry name" value="Alpha-D-phosphohexomutase_SF"/>
</dbReference>
<dbReference type="Pfam" id="PF02879">
    <property type="entry name" value="PGM_PMM_II"/>
    <property type="match status" value="1"/>
</dbReference>